<keyword evidence="6 8" id="KW-0378">Hydrolase</keyword>
<dbReference type="InterPro" id="IPR000675">
    <property type="entry name" value="Cutinase/axe"/>
</dbReference>
<dbReference type="EMBL" id="JAUJFL010000001">
    <property type="protein sequence ID" value="KAK2614783.1"/>
    <property type="molecule type" value="Genomic_DNA"/>
</dbReference>
<evidence type="ECO:0000256" key="1">
    <source>
        <dbReference type="ARBA" id="ARBA00004613"/>
    </source>
</evidence>
<protein>
    <recommendedName>
        <fullName evidence="8">Cutinase</fullName>
        <ecNumber evidence="8">3.1.1.74</ecNumber>
    </recommendedName>
</protein>
<accession>A0AAD9SPC2</accession>
<evidence type="ECO:0000256" key="8">
    <source>
        <dbReference type="RuleBase" id="RU361263"/>
    </source>
</evidence>
<gene>
    <name evidence="10" type="ORF">N8I77_001585</name>
</gene>
<feature type="compositionally biased region" description="Low complexity" evidence="9">
    <location>
        <begin position="256"/>
        <end position="292"/>
    </location>
</feature>
<keyword evidence="11" id="KW-1185">Reference proteome</keyword>
<evidence type="ECO:0000313" key="10">
    <source>
        <dbReference type="EMBL" id="KAK2614783.1"/>
    </source>
</evidence>
<dbReference type="AlphaFoldDB" id="A0AAD9SPC2"/>
<dbReference type="Gene3D" id="3.40.50.1820">
    <property type="entry name" value="alpha/beta hydrolase"/>
    <property type="match status" value="1"/>
</dbReference>
<dbReference type="GO" id="GO:0050525">
    <property type="term" value="F:cutinase activity"/>
    <property type="evidence" value="ECO:0007669"/>
    <property type="project" value="UniProtKB-UniRule"/>
</dbReference>
<dbReference type="PANTHER" id="PTHR33630:SF13">
    <property type="entry name" value="ACETYLXYLAN ESTERASE"/>
    <property type="match status" value="1"/>
</dbReference>
<evidence type="ECO:0000256" key="2">
    <source>
        <dbReference type="ARBA" id="ARBA00007534"/>
    </source>
</evidence>
<organism evidence="10 11">
    <name type="scientific">Phomopsis amygdali</name>
    <name type="common">Fusicoccum amygdali</name>
    <dbReference type="NCBI Taxonomy" id="1214568"/>
    <lineage>
        <taxon>Eukaryota</taxon>
        <taxon>Fungi</taxon>
        <taxon>Dikarya</taxon>
        <taxon>Ascomycota</taxon>
        <taxon>Pezizomycotina</taxon>
        <taxon>Sordariomycetes</taxon>
        <taxon>Sordariomycetidae</taxon>
        <taxon>Diaporthales</taxon>
        <taxon>Diaporthaceae</taxon>
        <taxon>Diaporthe</taxon>
    </lineage>
</organism>
<proteinExistence type="inferred from homology"/>
<evidence type="ECO:0000256" key="5">
    <source>
        <dbReference type="ARBA" id="ARBA00022729"/>
    </source>
</evidence>
<evidence type="ECO:0000256" key="3">
    <source>
        <dbReference type="ARBA" id="ARBA00022487"/>
    </source>
</evidence>
<dbReference type="PROSITE" id="PS00155">
    <property type="entry name" value="CUTINASE_1"/>
    <property type="match status" value="1"/>
</dbReference>
<feature type="region of interest" description="Disordered" evidence="9">
    <location>
        <begin position="255"/>
        <end position="292"/>
    </location>
</feature>
<comment type="caution">
    <text evidence="10">The sequence shown here is derived from an EMBL/GenBank/DDBJ whole genome shotgun (WGS) entry which is preliminary data.</text>
</comment>
<dbReference type="InterPro" id="IPR029058">
    <property type="entry name" value="AB_hydrolase_fold"/>
</dbReference>
<evidence type="ECO:0000256" key="9">
    <source>
        <dbReference type="SAM" id="MobiDB-lite"/>
    </source>
</evidence>
<evidence type="ECO:0000256" key="7">
    <source>
        <dbReference type="ARBA" id="ARBA00023157"/>
    </source>
</evidence>
<comment type="catalytic activity">
    <reaction evidence="8">
        <text>cutin + H2O = cutin monomers.</text>
        <dbReference type="EC" id="3.1.1.74"/>
    </reaction>
</comment>
<comment type="function">
    <text evidence="8">Catalyzes the hydrolysis of complex carboxylic polyesters found in the cell wall of plants. Degrades cutin, a macromolecule that forms the structure of the plant cuticle.</text>
</comment>
<name>A0AAD9SPC2_PHOAM</name>
<evidence type="ECO:0000256" key="4">
    <source>
        <dbReference type="ARBA" id="ARBA00022525"/>
    </source>
</evidence>
<dbReference type="SUPFAM" id="SSF53474">
    <property type="entry name" value="alpha/beta-Hydrolases"/>
    <property type="match status" value="1"/>
</dbReference>
<sequence length="317" mass="32668">MQTVSQRLSSVEAQEQRTCQGTHIFLARGYNEEYPGRQKVLVNAICSGLTSDECGYEDILFDDMEGSVYGNAVYEGVTAGKSQITAYVKDCPSAKLVLSGYSLGAHVVGDMLGGNGGAFTIYGTVEPEVDGFDSAKASPGSHRQSYNVGSGADKNSYYPRSGAVLEKMGAFASVLRSYCVSTDPVCAQGDDVSTHLDYFQKSADDAAKWVRSMVDKTDNDSAATSASGTVAASSRAASGTASTVLSATTGAALGGSNSTSISSWSNPSTEAGASTTAAAMGSATTTAPSGSGVATFSRKKVLVWLGMMMASCFLVGQ</sequence>
<evidence type="ECO:0000313" key="11">
    <source>
        <dbReference type="Proteomes" id="UP001265746"/>
    </source>
</evidence>
<comment type="subcellular location">
    <subcellularLocation>
        <location evidence="1 8">Secreted</location>
    </subcellularLocation>
</comment>
<keyword evidence="7" id="KW-1015">Disulfide bond</keyword>
<keyword evidence="3 8" id="KW-0719">Serine esterase</keyword>
<keyword evidence="4 8" id="KW-0964">Secreted</keyword>
<keyword evidence="5" id="KW-0732">Signal</keyword>
<dbReference type="SMART" id="SM01110">
    <property type="entry name" value="Cutinase"/>
    <property type="match status" value="1"/>
</dbReference>
<dbReference type="GO" id="GO:0005576">
    <property type="term" value="C:extracellular region"/>
    <property type="evidence" value="ECO:0007669"/>
    <property type="project" value="UniProtKB-SubCell"/>
</dbReference>
<dbReference type="EC" id="3.1.1.74" evidence="8"/>
<dbReference type="Proteomes" id="UP001265746">
    <property type="component" value="Unassembled WGS sequence"/>
</dbReference>
<dbReference type="Pfam" id="PF01083">
    <property type="entry name" value="Cutinase"/>
    <property type="match status" value="1"/>
</dbReference>
<dbReference type="InterPro" id="IPR043580">
    <property type="entry name" value="CUTINASE_1"/>
</dbReference>
<dbReference type="PANTHER" id="PTHR33630">
    <property type="entry name" value="CUTINASE RV1984C-RELATED-RELATED"/>
    <property type="match status" value="1"/>
</dbReference>
<reference evidence="10" key="1">
    <citation type="submission" date="2023-06" db="EMBL/GenBank/DDBJ databases">
        <authorList>
            <person name="Noh H."/>
        </authorList>
    </citation>
    <scope>NUCLEOTIDE SEQUENCE</scope>
    <source>
        <strain evidence="10">DUCC20226</strain>
    </source>
</reference>
<evidence type="ECO:0000256" key="6">
    <source>
        <dbReference type="ARBA" id="ARBA00022801"/>
    </source>
</evidence>
<comment type="similarity">
    <text evidence="2 8">Belongs to the cutinase family.</text>
</comment>